<evidence type="ECO:0000259" key="1">
    <source>
        <dbReference type="Pfam" id="PF01636"/>
    </source>
</evidence>
<dbReference type="InterPro" id="IPR051678">
    <property type="entry name" value="AGP_Transferase"/>
</dbReference>
<dbReference type="PANTHER" id="PTHR21310">
    <property type="entry name" value="AMINOGLYCOSIDE PHOSPHOTRANSFERASE-RELATED-RELATED"/>
    <property type="match status" value="1"/>
</dbReference>
<dbReference type="CDD" id="cd05154">
    <property type="entry name" value="ACAD10_11_N-like"/>
    <property type="match status" value="1"/>
</dbReference>
<dbReference type="InterPro" id="IPR041726">
    <property type="entry name" value="ACAD10_11_N"/>
</dbReference>
<protein>
    <submittedName>
        <fullName evidence="2">Phosphotransferase family protein</fullName>
    </submittedName>
</protein>
<dbReference type="Gene3D" id="3.90.1200.10">
    <property type="match status" value="1"/>
</dbReference>
<proteinExistence type="predicted"/>
<sequence length="675" mass="73309">MSWDWTPDTLAALQRFLTDRGIVSGPLTSKPIGDGHSNLTFLISDGTSHVVVRRPPPPPIPPGANDMLREARLLTALRDTDVPVPTVLATAAAGQVLDVPFYVMSFAHGPVVTTTTPSPLDTVQQRRILGDNLIDTLAALHRVDWRAIGLGDLGRPEGFNARHLSRMRRLIADADGVVPEHFADVDAWLGANTPAESGAALIHCDFRIGNVVLAPDVPGRVAAVLDWELATIGDPLLDVGYFLATVPEPGRSLNPTAELSAAMLEEGYPTRAELADRYRRKTGRDLSNLNWYTTFALWKLAVLYEYSRRRLVDGIGDPYYADPALVESFLAQARRAAGLDCDKTFHDRLVEPTTPDLPAGFFDRFVFNLHPTDAVTPSVLLGFGIYPPKDTADGFVVLSDGTEQRNLRFATTLGETVDGGGPFRFAVTEPNTIWELRLSDNAIGVELDVTWHARTPPWWGRVAVGNATGQETSFDHLFQSGRYAGTLTVDGVTRSVDGWWGQRDRSRGVRTMSGGQGLHIWFQAQFPAFSIGLLLVETRTGERILLEGAVMHESGEVDAVVDVRHALHADANLDLIDGDVLVVTAVGREYLVHADATAGGGFMAGAGYGGHHGISRGADHVEADRYPLDGSVNPRTLDSALTDRLCTFDLDGLAGSGIFEFAFTRSASYTYRPTI</sequence>
<feature type="domain" description="Aminoglycoside phosphotransferase" evidence="1">
    <location>
        <begin position="30"/>
        <end position="251"/>
    </location>
</feature>
<dbReference type="GO" id="GO:0016740">
    <property type="term" value="F:transferase activity"/>
    <property type="evidence" value="ECO:0007669"/>
    <property type="project" value="UniProtKB-KW"/>
</dbReference>
<dbReference type="SUPFAM" id="SSF159245">
    <property type="entry name" value="AttH-like"/>
    <property type="match status" value="1"/>
</dbReference>
<name>A0A848KZL3_9ACTN</name>
<comment type="caution">
    <text evidence="2">The sequence shown here is derived from an EMBL/GenBank/DDBJ whole genome shotgun (WGS) entry which is preliminary data.</text>
</comment>
<reference evidence="2 3" key="1">
    <citation type="submission" date="2020-04" db="EMBL/GenBank/DDBJ databases">
        <title>Gordonia sp. nov. TBRC 11910.</title>
        <authorList>
            <person name="Suriyachadkun C."/>
        </authorList>
    </citation>
    <scope>NUCLEOTIDE SEQUENCE [LARGE SCALE GENOMIC DNA]</scope>
    <source>
        <strain evidence="2 3">TBRC 11910</strain>
    </source>
</reference>
<evidence type="ECO:0000313" key="3">
    <source>
        <dbReference type="Proteomes" id="UP000550729"/>
    </source>
</evidence>
<dbReference type="SUPFAM" id="SSF56112">
    <property type="entry name" value="Protein kinase-like (PK-like)"/>
    <property type="match status" value="1"/>
</dbReference>
<accession>A0A848KZL3</accession>
<dbReference type="EMBL" id="JABBNB010000013">
    <property type="protein sequence ID" value="NMO02275.1"/>
    <property type="molecule type" value="Genomic_DNA"/>
</dbReference>
<dbReference type="InterPro" id="IPR011009">
    <property type="entry name" value="Kinase-like_dom_sf"/>
</dbReference>
<dbReference type="PANTHER" id="PTHR21310:SF40">
    <property type="entry name" value="AMINOGLYCOSIDE PHOSPHOTRANSFERASE DOMAIN-CONTAINING PROTEIN-RELATED"/>
    <property type="match status" value="1"/>
</dbReference>
<keyword evidence="3" id="KW-1185">Reference proteome</keyword>
<dbReference type="AlphaFoldDB" id="A0A848KZL3"/>
<dbReference type="InterPro" id="IPR002575">
    <property type="entry name" value="Aminoglycoside_PTrfase"/>
</dbReference>
<gene>
    <name evidence="2" type="ORF">HH308_13735</name>
</gene>
<evidence type="ECO:0000313" key="2">
    <source>
        <dbReference type="EMBL" id="NMO02275.1"/>
    </source>
</evidence>
<dbReference type="Pfam" id="PF01636">
    <property type="entry name" value="APH"/>
    <property type="match status" value="1"/>
</dbReference>
<keyword evidence="2" id="KW-0808">Transferase</keyword>
<organism evidence="2 3">
    <name type="scientific">Gordonia asplenii</name>
    <dbReference type="NCBI Taxonomy" id="2725283"/>
    <lineage>
        <taxon>Bacteria</taxon>
        <taxon>Bacillati</taxon>
        <taxon>Actinomycetota</taxon>
        <taxon>Actinomycetes</taxon>
        <taxon>Mycobacteriales</taxon>
        <taxon>Gordoniaceae</taxon>
        <taxon>Gordonia</taxon>
    </lineage>
</organism>
<dbReference type="Gene3D" id="3.30.200.20">
    <property type="entry name" value="Phosphorylase Kinase, domain 1"/>
    <property type="match status" value="1"/>
</dbReference>
<dbReference type="Proteomes" id="UP000550729">
    <property type="component" value="Unassembled WGS sequence"/>
</dbReference>